<dbReference type="AlphaFoldDB" id="A0A9J6B1L2"/>
<accession>A0A9J6B1L2</accession>
<evidence type="ECO:0000313" key="1">
    <source>
        <dbReference type="EMBL" id="KAG5630466.1"/>
    </source>
</evidence>
<protein>
    <submittedName>
        <fullName evidence="1">Uncharacterized protein</fullName>
    </submittedName>
</protein>
<gene>
    <name evidence="1" type="ORF">H5410_002183</name>
</gene>
<reference evidence="1 2" key="1">
    <citation type="submission" date="2020-09" db="EMBL/GenBank/DDBJ databases">
        <title>De no assembly of potato wild relative species, Solanum commersonii.</title>
        <authorList>
            <person name="Cho K."/>
        </authorList>
    </citation>
    <scope>NUCLEOTIDE SEQUENCE [LARGE SCALE GENOMIC DNA]</scope>
    <source>
        <strain evidence="1">LZ3.2</strain>
        <tissue evidence="1">Leaf</tissue>
    </source>
</reference>
<evidence type="ECO:0000313" key="2">
    <source>
        <dbReference type="Proteomes" id="UP000824120"/>
    </source>
</evidence>
<organism evidence="1 2">
    <name type="scientific">Solanum commersonii</name>
    <name type="common">Commerson's wild potato</name>
    <name type="synonym">Commerson's nightshade</name>
    <dbReference type="NCBI Taxonomy" id="4109"/>
    <lineage>
        <taxon>Eukaryota</taxon>
        <taxon>Viridiplantae</taxon>
        <taxon>Streptophyta</taxon>
        <taxon>Embryophyta</taxon>
        <taxon>Tracheophyta</taxon>
        <taxon>Spermatophyta</taxon>
        <taxon>Magnoliopsida</taxon>
        <taxon>eudicotyledons</taxon>
        <taxon>Gunneridae</taxon>
        <taxon>Pentapetalae</taxon>
        <taxon>asterids</taxon>
        <taxon>lamiids</taxon>
        <taxon>Solanales</taxon>
        <taxon>Solanaceae</taxon>
        <taxon>Solanoideae</taxon>
        <taxon>Solaneae</taxon>
        <taxon>Solanum</taxon>
    </lineage>
</organism>
<name>A0A9J6B1L2_SOLCO</name>
<comment type="caution">
    <text evidence="1">The sequence shown here is derived from an EMBL/GenBank/DDBJ whole genome shotgun (WGS) entry which is preliminary data.</text>
</comment>
<dbReference type="EMBL" id="JACXVP010000001">
    <property type="protein sequence ID" value="KAG5630466.1"/>
    <property type="molecule type" value="Genomic_DNA"/>
</dbReference>
<dbReference type="Proteomes" id="UP000824120">
    <property type="component" value="Chromosome 1"/>
</dbReference>
<proteinExistence type="predicted"/>
<keyword evidence="2" id="KW-1185">Reference proteome</keyword>
<sequence length="72" mass="8543">MEIISTCEFTKCHPMFFYMYIQHLFFENIIYQLNLVPQYESLGKNNCVSTTNRLKQMARRKSDVAISKGSRQ</sequence>